<keyword evidence="1" id="KW-1133">Transmembrane helix</keyword>
<protein>
    <recommendedName>
        <fullName evidence="4">Permease</fullName>
    </recommendedName>
</protein>
<evidence type="ECO:0000256" key="1">
    <source>
        <dbReference type="SAM" id="Phobius"/>
    </source>
</evidence>
<keyword evidence="1" id="KW-0472">Membrane</keyword>
<feature type="transmembrane region" description="Helical" evidence="1">
    <location>
        <begin position="34"/>
        <end position="56"/>
    </location>
</feature>
<feature type="transmembrane region" description="Helical" evidence="1">
    <location>
        <begin position="94"/>
        <end position="118"/>
    </location>
</feature>
<proteinExistence type="predicted"/>
<evidence type="ECO:0000313" key="3">
    <source>
        <dbReference type="Proteomes" id="UP000198734"/>
    </source>
</evidence>
<keyword evidence="3" id="KW-1185">Reference proteome</keyword>
<feature type="transmembrane region" description="Helical" evidence="1">
    <location>
        <begin position="63"/>
        <end position="82"/>
    </location>
</feature>
<dbReference type="AlphaFoldDB" id="A0A1I5VJ49"/>
<gene>
    <name evidence="2" type="ORF">SAMN05421670_0846</name>
</gene>
<evidence type="ECO:0008006" key="4">
    <source>
        <dbReference type="Google" id="ProtNLM"/>
    </source>
</evidence>
<dbReference type="Proteomes" id="UP000198734">
    <property type="component" value="Unassembled WGS sequence"/>
</dbReference>
<dbReference type="RefSeq" id="WP_093534470.1">
    <property type="nucleotide sequence ID" value="NZ_FOXU01000001.1"/>
</dbReference>
<organism evidence="2 3">
    <name type="scientific">Psychrobacillus psychrotolerans</name>
    <dbReference type="NCBI Taxonomy" id="126156"/>
    <lineage>
        <taxon>Bacteria</taxon>
        <taxon>Bacillati</taxon>
        <taxon>Bacillota</taxon>
        <taxon>Bacilli</taxon>
        <taxon>Bacillales</taxon>
        <taxon>Bacillaceae</taxon>
        <taxon>Psychrobacillus</taxon>
    </lineage>
</organism>
<dbReference type="EMBL" id="FOXU01000001">
    <property type="protein sequence ID" value="SFQ07598.1"/>
    <property type="molecule type" value="Genomic_DNA"/>
</dbReference>
<reference evidence="3" key="1">
    <citation type="submission" date="2016-10" db="EMBL/GenBank/DDBJ databases">
        <authorList>
            <person name="Varghese N."/>
            <person name="Submissions S."/>
        </authorList>
    </citation>
    <scope>NUCLEOTIDE SEQUENCE [LARGE SCALE GENOMIC DNA]</scope>
    <source>
        <strain evidence="3">DSM 11706</strain>
    </source>
</reference>
<feature type="transmembrane region" description="Helical" evidence="1">
    <location>
        <begin position="7"/>
        <end position="28"/>
    </location>
</feature>
<name>A0A1I5VJ49_9BACI</name>
<accession>A0A1I5VJ49</accession>
<keyword evidence="1" id="KW-0812">Transmembrane</keyword>
<evidence type="ECO:0000313" key="2">
    <source>
        <dbReference type="EMBL" id="SFQ07598.1"/>
    </source>
</evidence>
<sequence length="125" mass="14104">MLKNYGKIAISIIFISMFLLILGVRYVLGQDLVIMNVLAFAAFSVVIGVLAGSLLLYKLHKTFYIFAIGLFIGFFEMYRSFITGPEEFGDLAGILSLFIFTAFGFVIGLFVEAIYYLLRKNEQKD</sequence>
<dbReference type="OrthoDB" id="2968236at2"/>